<evidence type="ECO:0000313" key="2">
    <source>
        <dbReference type="EMBL" id="KNC83080.1"/>
    </source>
</evidence>
<feature type="compositionally biased region" description="Polar residues" evidence="1">
    <location>
        <begin position="1"/>
        <end position="13"/>
    </location>
</feature>
<accession>A0A0L0G1Y8</accession>
<gene>
    <name evidence="2" type="ORF">SARC_04657</name>
</gene>
<sequence length="192" mass="21920">MDSCQRRSFSKVTNAKRGPLHQSSNMSHHKRKKSDPVGEQVLIESDFDELELMGGLYAEYGACTRKSKFRMFPIKHVNSLKQTIQPTAQGITKGNLPPRRTVRFADYDEYSNTYPSNVYDRTGADKIQVRDTREAVILYCELMLFKLTEMSLNPESTNTVALHYGQSGSAEARWKEMVVSKIIMSMDVKNKI</sequence>
<dbReference type="AlphaFoldDB" id="A0A0L0G1Y8"/>
<evidence type="ECO:0000313" key="3">
    <source>
        <dbReference type="Proteomes" id="UP000054560"/>
    </source>
</evidence>
<organism evidence="2 3">
    <name type="scientific">Sphaeroforma arctica JP610</name>
    <dbReference type="NCBI Taxonomy" id="667725"/>
    <lineage>
        <taxon>Eukaryota</taxon>
        <taxon>Ichthyosporea</taxon>
        <taxon>Ichthyophonida</taxon>
        <taxon>Sphaeroforma</taxon>
    </lineage>
</organism>
<proteinExistence type="predicted"/>
<dbReference type="GeneID" id="25905161"/>
<name>A0A0L0G1Y8_9EUKA</name>
<protein>
    <submittedName>
        <fullName evidence="2">Uncharacterized protein</fullName>
    </submittedName>
</protein>
<feature type="region of interest" description="Disordered" evidence="1">
    <location>
        <begin position="1"/>
        <end position="38"/>
    </location>
</feature>
<dbReference type="EMBL" id="KQ241866">
    <property type="protein sequence ID" value="KNC83080.1"/>
    <property type="molecule type" value="Genomic_DNA"/>
</dbReference>
<dbReference type="RefSeq" id="XP_014156982.1">
    <property type="nucleotide sequence ID" value="XM_014301507.1"/>
</dbReference>
<dbReference type="Proteomes" id="UP000054560">
    <property type="component" value="Unassembled WGS sequence"/>
</dbReference>
<keyword evidence="3" id="KW-1185">Reference proteome</keyword>
<reference evidence="2 3" key="1">
    <citation type="submission" date="2011-02" db="EMBL/GenBank/DDBJ databases">
        <title>The Genome Sequence of Sphaeroforma arctica JP610.</title>
        <authorList>
            <consortium name="The Broad Institute Genome Sequencing Platform"/>
            <person name="Russ C."/>
            <person name="Cuomo C."/>
            <person name="Young S.K."/>
            <person name="Zeng Q."/>
            <person name="Gargeya S."/>
            <person name="Alvarado L."/>
            <person name="Berlin A."/>
            <person name="Chapman S.B."/>
            <person name="Chen Z."/>
            <person name="Freedman E."/>
            <person name="Gellesch M."/>
            <person name="Goldberg J."/>
            <person name="Griggs A."/>
            <person name="Gujja S."/>
            <person name="Heilman E."/>
            <person name="Heiman D."/>
            <person name="Howarth C."/>
            <person name="Mehta T."/>
            <person name="Neiman D."/>
            <person name="Pearson M."/>
            <person name="Roberts A."/>
            <person name="Saif S."/>
            <person name="Shea T."/>
            <person name="Shenoy N."/>
            <person name="Sisk P."/>
            <person name="Stolte C."/>
            <person name="Sykes S."/>
            <person name="White J."/>
            <person name="Yandava C."/>
            <person name="Burger G."/>
            <person name="Gray M.W."/>
            <person name="Holland P.W.H."/>
            <person name="King N."/>
            <person name="Lang F.B.F."/>
            <person name="Roger A.J."/>
            <person name="Ruiz-Trillo I."/>
            <person name="Haas B."/>
            <person name="Nusbaum C."/>
            <person name="Birren B."/>
        </authorList>
    </citation>
    <scope>NUCLEOTIDE SEQUENCE [LARGE SCALE GENOMIC DNA]</scope>
    <source>
        <strain evidence="2 3">JP610</strain>
    </source>
</reference>
<evidence type="ECO:0000256" key="1">
    <source>
        <dbReference type="SAM" id="MobiDB-lite"/>
    </source>
</evidence>